<dbReference type="Pfam" id="PF02511">
    <property type="entry name" value="Thy1"/>
    <property type="match status" value="1"/>
</dbReference>
<evidence type="ECO:0000256" key="1">
    <source>
        <dbReference type="HAMAP-Rule" id="MF_01408"/>
    </source>
</evidence>
<evidence type="ECO:0000313" key="2">
    <source>
        <dbReference type="EMBL" id="RDU70399.1"/>
    </source>
</evidence>
<dbReference type="HAMAP" id="MF_01408">
    <property type="entry name" value="ThyX"/>
    <property type="match status" value="1"/>
</dbReference>
<feature type="binding site" evidence="1">
    <location>
        <begin position="80"/>
        <end position="83"/>
    </location>
    <ligand>
        <name>dUMP</name>
        <dbReference type="ChEBI" id="CHEBI:246422"/>
        <note>ligand shared between dimeric partners</note>
    </ligand>
</feature>
<dbReference type="RefSeq" id="WP_115582618.1">
    <property type="nucleotide sequence ID" value="NZ_NXLW01000020.1"/>
</dbReference>
<evidence type="ECO:0000313" key="3">
    <source>
        <dbReference type="Proteomes" id="UP000256424"/>
    </source>
</evidence>
<feature type="binding site" evidence="1">
    <location>
        <begin position="83"/>
        <end position="85"/>
    </location>
    <ligand>
        <name>FAD</name>
        <dbReference type="ChEBI" id="CHEBI:57692"/>
        <note>ligand shared between neighboring subunits</note>
    </ligand>
</feature>
<keyword evidence="1" id="KW-0489">Methyltransferase</keyword>
<dbReference type="GO" id="GO:0050797">
    <property type="term" value="F:thymidylate synthase (FAD) activity"/>
    <property type="evidence" value="ECO:0007669"/>
    <property type="project" value="UniProtKB-UniRule"/>
</dbReference>
<dbReference type="AlphaFoldDB" id="A0A3D8IYP9"/>
<comment type="caution">
    <text evidence="1">Lacks conserved residue(s) required for the propagation of feature annotation.</text>
</comment>
<dbReference type="PANTHER" id="PTHR34934:SF1">
    <property type="entry name" value="FLAVIN-DEPENDENT THYMIDYLATE SYNTHASE"/>
    <property type="match status" value="1"/>
</dbReference>
<feature type="binding site" description="in other chain" evidence="1">
    <location>
        <position position="155"/>
    </location>
    <ligand>
        <name>dUMP</name>
        <dbReference type="ChEBI" id="CHEBI:246422"/>
        <note>ligand shared between dimeric partners</note>
    </ligand>
</feature>
<comment type="catalytic activity">
    <reaction evidence="1">
        <text>dUMP + (6R)-5,10-methylene-5,6,7,8-tetrahydrofolate + NADPH + H(+) = dTMP + (6S)-5,6,7,8-tetrahydrofolate + NADP(+)</text>
        <dbReference type="Rhea" id="RHEA:29043"/>
        <dbReference type="ChEBI" id="CHEBI:15378"/>
        <dbReference type="ChEBI" id="CHEBI:15636"/>
        <dbReference type="ChEBI" id="CHEBI:57453"/>
        <dbReference type="ChEBI" id="CHEBI:57783"/>
        <dbReference type="ChEBI" id="CHEBI:58349"/>
        <dbReference type="ChEBI" id="CHEBI:63528"/>
        <dbReference type="ChEBI" id="CHEBI:246422"/>
        <dbReference type="EC" id="2.1.1.148"/>
    </reaction>
</comment>
<comment type="pathway">
    <text evidence="1">Pyrimidine metabolism; dTTP biosynthesis.</text>
</comment>
<keyword evidence="1" id="KW-0285">Flavoprotein</keyword>
<keyword evidence="1" id="KW-0808">Transferase</keyword>
<sequence>MNKIQNKKNLSFSVILLHYTPLNVCVGGVRTCWDSFDKASNKADLELIDRVGNKFKHKSVLEHLSYSFEIKGISRACLIELTRHRMASYSVKSTRYTLKELRQQDSFLPIDSVNFDRASKWVVFTQDNETNNAIIHSLEKLRELLVNGKANDVAKYALPEAYRTNLYFTINARSLQNFFELRTDKRALFEIRKLALAIYSNLPHSHKYLFKGSVKFDKTKKVM</sequence>
<feature type="binding site" evidence="1">
    <location>
        <position position="182"/>
    </location>
    <ligand>
        <name>dUMP</name>
        <dbReference type="ChEBI" id="CHEBI:246422"/>
        <note>ligand shared between dimeric partners</note>
    </ligand>
</feature>
<dbReference type="Proteomes" id="UP000256424">
    <property type="component" value="Unassembled WGS sequence"/>
</dbReference>
<dbReference type="GO" id="GO:0070402">
    <property type="term" value="F:NADPH binding"/>
    <property type="evidence" value="ECO:0007669"/>
    <property type="project" value="TreeGrafter"/>
</dbReference>
<comment type="subunit">
    <text evidence="1">Homotetramer.</text>
</comment>
<dbReference type="EMBL" id="NXLW01000020">
    <property type="protein sequence ID" value="RDU70399.1"/>
    <property type="molecule type" value="Genomic_DNA"/>
</dbReference>
<feature type="binding site" evidence="1">
    <location>
        <begin position="171"/>
        <end position="173"/>
    </location>
    <ligand>
        <name>FAD</name>
        <dbReference type="ChEBI" id="CHEBI:57692"/>
        <note>ligand shared between neighboring subunits</note>
    </ligand>
</feature>
<comment type="caution">
    <text evidence="2">The sequence shown here is derived from an EMBL/GenBank/DDBJ whole genome shotgun (WGS) entry which is preliminary data.</text>
</comment>
<feature type="binding site" evidence="1">
    <location>
        <position position="59"/>
    </location>
    <ligand>
        <name>FAD</name>
        <dbReference type="ChEBI" id="CHEBI:57692"/>
        <note>ligand shared between neighboring subunits</note>
    </ligand>
</feature>
<dbReference type="GO" id="GO:0004799">
    <property type="term" value="F:thymidylate synthase activity"/>
    <property type="evidence" value="ECO:0007669"/>
    <property type="project" value="TreeGrafter"/>
</dbReference>
<comment type="function">
    <text evidence="1">Catalyzes the reductive methylation of 2'-deoxyuridine-5'-monophosphate (dUMP) to 2'-deoxythymidine-5'-monophosphate (dTMP) while utilizing 5,10-methylenetetrahydrofolate (mTHF) as the methyl donor, and NADPH and FADH(2) as the reductant.</text>
</comment>
<dbReference type="GO" id="GO:0006231">
    <property type="term" value="P:dTMP biosynthetic process"/>
    <property type="evidence" value="ECO:0007669"/>
    <property type="project" value="UniProtKB-UniRule"/>
</dbReference>
<dbReference type="EC" id="2.1.1.148" evidence="1"/>
<reference evidence="2 3" key="1">
    <citation type="submission" date="2018-04" db="EMBL/GenBank/DDBJ databases">
        <title>Novel Campyloabacter and Helicobacter Species and Strains.</title>
        <authorList>
            <person name="Mannion A.J."/>
            <person name="Shen Z."/>
            <person name="Fox J.G."/>
        </authorList>
    </citation>
    <scope>NUCLEOTIDE SEQUENCE [LARGE SCALE GENOMIC DNA]</scope>
    <source>
        <strain evidence="2 3">MIT 97-5075</strain>
    </source>
</reference>
<gene>
    <name evidence="1 2" type="primary">thyX</name>
    <name evidence="2" type="ORF">CQA66_08300</name>
</gene>
<dbReference type="PROSITE" id="PS51331">
    <property type="entry name" value="THYX"/>
    <property type="match status" value="1"/>
</dbReference>
<organism evidence="2 3">
    <name type="scientific">Helicobacter aurati</name>
    <dbReference type="NCBI Taxonomy" id="137778"/>
    <lineage>
        <taxon>Bacteria</taxon>
        <taxon>Pseudomonadati</taxon>
        <taxon>Campylobacterota</taxon>
        <taxon>Epsilonproteobacteria</taxon>
        <taxon>Campylobacterales</taxon>
        <taxon>Helicobacteraceae</taxon>
        <taxon>Helicobacter</taxon>
    </lineage>
</organism>
<comment type="cofactor">
    <cofactor evidence="1">
        <name>FAD</name>
        <dbReference type="ChEBI" id="CHEBI:57692"/>
    </cofactor>
    <text evidence="1">Binds 4 FAD per tetramer. Each FAD binding site is formed by three monomers.</text>
</comment>
<dbReference type="InterPro" id="IPR003669">
    <property type="entry name" value="Thymidylate_synthase_ThyX"/>
</dbReference>
<dbReference type="NCBIfam" id="TIGR02170">
    <property type="entry name" value="thyX"/>
    <property type="match status" value="1"/>
</dbReference>
<dbReference type="SUPFAM" id="SSF69796">
    <property type="entry name" value="Thymidylate synthase-complementing protein Thy1"/>
    <property type="match status" value="1"/>
</dbReference>
<dbReference type="Gene3D" id="3.30.1360.170">
    <property type="match status" value="1"/>
</dbReference>
<proteinExistence type="inferred from homology"/>
<protein>
    <recommendedName>
        <fullName evidence="1">Flavin-dependent thymidylate synthase</fullName>
        <shortName evidence="1">FDTS</shortName>
        <ecNumber evidence="1">2.1.1.148</ecNumber>
    </recommendedName>
    <alternativeName>
        <fullName evidence="1">FAD-dependent thymidylate synthase</fullName>
    </alternativeName>
    <alternativeName>
        <fullName evidence="1">Thymidylate synthase ThyX</fullName>
        <shortName evidence="1">TS</shortName>
        <shortName evidence="1">TSase</shortName>
    </alternativeName>
</protein>
<feature type="active site" description="Involved in ionization of N3 of dUMP, leading to its activation" evidence="1">
    <location>
        <position position="182"/>
    </location>
</feature>
<dbReference type="GO" id="GO:0032259">
    <property type="term" value="P:methylation"/>
    <property type="evidence" value="ECO:0007669"/>
    <property type="project" value="UniProtKB-KW"/>
</dbReference>
<dbReference type="PANTHER" id="PTHR34934">
    <property type="entry name" value="FLAVIN-DEPENDENT THYMIDYLATE SYNTHASE"/>
    <property type="match status" value="1"/>
</dbReference>
<comment type="similarity">
    <text evidence="1">Belongs to the thymidylate synthase ThyX family.</text>
</comment>
<keyword evidence="1" id="KW-0545">Nucleotide biosynthesis</keyword>
<dbReference type="UniPathway" id="UPA00575"/>
<accession>A0A3D8IYP9</accession>
<dbReference type="GO" id="GO:0050660">
    <property type="term" value="F:flavin adenine dinucleotide binding"/>
    <property type="evidence" value="ECO:0007669"/>
    <property type="project" value="UniProtKB-UniRule"/>
</dbReference>
<dbReference type="InterPro" id="IPR036098">
    <property type="entry name" value="Thymidylate_synthase_ThyX_sf"/>
</dbReference>
<name>A0A3D8IYP9_9HELI</name>
<dbReference type="CDD" id="cd20175">
    <property type="entry name" value="ThyX"/>
    <property type="match status" value="1"/>
</dbReference>
<dbReference type="GO" id="GO:0006235">
    <property type="term" value="P:dTTP biosynthetic process"/>
    <property type="evidence" value="ECO:0007669"/>
    <property type="project" value="UniProtKB-UniRule"/>
</dbReference>
<keyword evidence="1" id="KW-0521">NADP</keyword>
<keyword evidence="1" id="KW-0274">FAD</keyword>
<keyword evidence="3" id="KW-1185">Reference proteome</keyword>
<feature type="binding site" evidence="1">
    <location>
        <position position="177"/>
    </location>
    <ligand>
        <name>FAD</name>
        <dbReference type="ChEBI" id="CHEBI:57692"/>
        <note>ligand shared between neighboring subunits</note>
    </ligand>
</feature>
<feature type="binding site" description="in other chain" evidence="1">
    <location>
        <begin position="93"/>
        <end position="95"/>
    </location>
    <ligand>
        <name>dUMP</name>
        <dbReference type="ChEBI" id="CHEBI:246422"/>
        <note>ligand shared between dimeric partners</note>
    </ligand>
</feature>